<dbReference type="EMBL" id="BGPR01002180">
    <property type="protein sequence ID" value="GBM69117.1"/>
    <property type="molecule type" value="Genomic_DNA"/>
</dbReference>
<dbReference type="Proteomes" id="UP000499080">
    <property type="component" value="Unassembled WGS sequence"/>
</dbReference>
<proteinExistence type="predicted"/>
<keyword evidence="2" id="KW-1185">Reference proteome</keyword>
<evidence type="ECO:0000313" key="2">
    <source>
        <dbReference type="Proteomes" id="UP000499080"/>
    </source>
</evidence>
<evidence type="ECO:0000313" key="1">
    <source>
        <dbReference type="EMBL" id="GBM69117.1"/>
    </source>
</evidence>
<sequence length="113" mass="12651">MVKTVQEASNENALILDSLAETRSRCVTGTTTLATNLTTTDRKSSTNKVIHDHYALASQHKTQSQRKVQRDYNSKFLGPFFGYNFTCPTITQGAQIVVLYLALFHPQQLLGFI</sequence>
<protein>
    <submittedName>
        <fullName evidence="1">Uncharacterized protein</fullName>
    </submittedName>
</protein>
<comment type="caution">
    <text evidence="1">The sequence shown here is derived from an EMBL/GenBank/DDBJ whole genome shotgun (WGS) entry which is preliminary data.</text>
</comment>
<accession>A0A4Y2HUI3</accession>
<organism evidence="1 2">
    <name type="scientific">Araneus ventricosus</name>
    <name type="common">Orbweaver spider</name>
    <name type="synonym">Epeira ventricosa</name>
    <dbReference type="NCBI Taxonomy" id="182803"/>
    <lineage>
        <taxon>Eukaryota</taxon>
        <taxon>Metazoa</taxon>
        <taxon>Ecdysozoa</taxon>
        <taxon>Arthropoda</taxon>
        <taxon>Chelicerata</taxon>
        <taxon>Arachnida</taxon>
        <taxon>Araneae</taxon>
        <taxon>Araneomorphae</taxon>
        <taxon>Entelegynae</taxon>
        <taxon>Araneoidea</taxon>
        <taxon>Araneidae</taxon>
        <taxon>Araneus</taxon>
    </lineage>
</organism>
<gene>
    <name evidence="1" type="ORF">AVEN_6352_1</name>
</gene>
<name>A0A4Y2HUI3_ARAVE</name>
<dbReference type="AlphaFoldDB" id="A0A4Y2HUI3"/>
<reference evidence="1 2" key="1">
    <citation type="journal article" date="2019" name="Sci. Rep.">
        <title>Orb-weaving spider Araneus ventricosus genome elucidates the spidroin gene catalogue.</title>
        <authorList>
            <person name="Kono N."/>
            <person name="Nakamura H."/>
            <person name="Ohtoshi R."/>
            <person name="Moran D.A.P."/>
            <person name="Shinohara A."/>
            <person name="Yoshida Y."/>
            <person name="Fujiwara M."/>
            <person name="Mori M."/>
            <person name="Tomita M."/>
            <person name="Arakawa K."/>
        </authorList>
    </citation>
    <scope>NUCLEOTIDE SEQUENCE [LARGE SCALE GENOMIC DNA]</scope>
</reference>